<dbReference type="InterPro" id="IPR052155">
    <property type="entry name" value="Biofilm_reg_signaling"/>
</dbReference>
<dbReference type="InterPro" id="IPR036097">
    <property type="entry name" value="HisK_dim/P_sf"/>
</dbReference>
<dbReference type="SMART" id="SM00086">
    <property type="entry name" value="PAC"/>
    <property type="match status" value="2"/>
</dbReference>
<gene>
    <name evidence="5" type="ORF">OB914_12015</name>
    <name evidence="4" type="ORF">OB916_11595</name>
</gene>
<evidence type="ECO:0000313" key="5">
    <source>
        <dbReference type="EMBL" id="MCU4727692.1"/>
    </source>
</evidence>
<dbReference type="InterPro" id="IPR000700">
    <property type="entry name" value="PAS-assoc_C"/>
</dbReference>
<dbReference type="InterPro" id="IPR000014">
    <property type="entry name" value="PAS"/>
</dbReference>
<sequence>MPEQKRSSDGLHSVPELSLTTVLESIPDAVIVVDTTTDEIVAVNDTAGDLFECQPATLVSLDRRVLYPDEERSAYEMAFRRSLDSEQIERPRDESPLSIETRTGERVPVEVTFRRIQHQNQTFVLGVFRDVSSRIERHQQLQETMARLETLLDTAPVPITVLDTEGHVQSWNRAAEETFGYNSAEVVGEPYPLFADTSHLADLLDRILDGDILDGYETIQHTKDGSSLHVKLYARPLCDDSGITGIVSAAVDITDRKRYRQGLEVLYRVFRHDLRNKLTVIQGHASALVNEADLEPETRRKAAEQIVTATDDLAELSTQVAQSRLLSDEPAVETDPLELRALRTTVESLLADAADASINMPATSETISIPKPAHSAVEQLLTHITAYMAQPAIDVTLRLRATDLELTIQGDTPLLSNRHRELLSNGTETKLSHGLGLDIGKICLTLIEIGGDIQLVGDPTPETTLRVTLPRLKR</sequence>
<dbReference type="InterPro" id="IPR001610">
    <property type="entry name" value="PAC"/>
</dbReference>
<evidence type="ECO:0000259" key="1">
    <source>
        <dbReference type="PROSITE" id="PS50109"/>
    </source>
</evidence>
<dbReference type="GO" id="GO:0000155">
    <property type="term" value="F:phosphorelay sensor kinase activity"/>
    <property type="evidence" value="ECO:0007669"/>
    <property type="project" value="InterPro"/>
</dbReference>
<protein>
    <submittedName>
        <fullName evidence="5">PAS domain S-box protein</fullName>
    </submittedName>
</protein>
<feature type="domain" description="PAS" evidence="2">
    <location>
        <begin position="15"/>
        <end position="86"/>
    </location>
</feature>
<reference evidence="5" key="1">
    <citation type="submission" date="2023-02" db="EMBL/GenBank/DDBJ databases">
        <title>Enrichment on poylsaccharides allowed isolation of novel metabolic and taxonomic groups of Haloarchaea.</title>
        <authorList>
            <person name="Sorokin D.Y."/>
            <person name="Elcheninov A.G."/>
            <person name="Khizhniak T.V."/>
            <person name="Kolganova T.V."/>
            <person name="Kublanov I.V."/>
        </authorList>
    </citation>
    <scope>NUCLEOTIDE SEQUENCE</scope>
    <source>
        <strain evidence="4 6">HArc-curdl5-1</strain>
        <strain evidence="5">HArc-curdl7</strain>
    </source>
</reference>
<dbReference type="PROSITE" id="PS50109">
    <property type="entry name" value="HIS_KIN"/>
    <property type="match status" value="1"/>
</dbReference>
<dbReference type="SMART" id="SM00091">
    <property type="entry name" value="PAS"/>
    <property type="match status" value="2"/>
</dbReference>
<dbReference type="InterPro" id="IPR005467">
    <property type="entry name" value="His_kinase_dom"/>
</dbReference>
<dbReference type="Gene3D" id="3.30.450.20">
    <property type="entry name" value="PAS domain"/>
    <property type="match status" value="2"/>
</dbReference>
<dbReference type="CDD" id="cd00082">
    <property type="entry name" value="HisKA"/>
    <property type="match status" value="1"/>
</dbReference>
<organism evidence="5 7">
    <name type="scientific">Halapricum hydrolyticum</name>
    <dbReference type="NCBI Taxonomy" id="2979991"/>
    <lineage>
        <taxon>Archaea</taxon>
        <taxon>Methanobacteriati</taxon>
        <taxon>Methanobacteriota</taxon>
        <taxon>Stenosarchaea group</taxon>
        <taxon>Halobacteria</taxon>
        <taxon>Halobacteriales</taxon>
        <taxon>Haloarculaceae</taxon>
        <taxon>Halapricum</taxon>
    </lineage>
</organism>
<dbReference type="InterPro" id="IPR003661">
    <property type="entry name" value="HisK_dim/P_dom"/>
</dbReference>
<dbReference type="EMBL" id="JAOPKD010000013">
    <property type="protein sequence ID" value="MCU4727692.1"/>
    <property type="molecule type" value="Genomic_DNA"/>
</dbReference>
<dbReference type="InterPro" id="IPR013767">
    <property type="entry name" value="PAS_fold"/>
</dbReference>
<evidence type="ECO:0000313" key="6">
    <source>
        <dbReference type="Proteomes" id="UP001208186"/>
    </source>
</evidence>
<dbReference type="Proteomes" id="UP001208186">
    <property type="component" value="Unassembled WGS sequence"/>
</dbReference>
<dbReference type="EMBL" id="JAOPKC010000014">
    <property type="protein sequence ID" value="MCU4718705.1"/>
    <property type="molecule type" value="Genomic_DNA"/>
</dbReference>
<name>A0AAE3ICP1_9EURY</name>
<dbReference type="NCBIfam" id="TIGR00229">
    <property type="entry name" value="sensory_box"/>
    <property type="match status" value="2"/>
</dbReference>
<dbReference type="Pfam" id="PF13426">
    <property type="entry name" value="PAS_9"/>
    <property type="match status" value="1"/>
</dbReference>
<dbReference type="AlphaFoldDB" id="A0AAE3ICP1"/>
<dbReference type="PANTHER" id="PTHR44757:SF2">
    <property type="entry name" value="BIOFILM ARCHITECTURE MAINTENANCE PROTEIN MBAA"/>
    <property type="match status" value="1"/>
</dbReference>
<dbReference type="Proteomes" id="UP001209746">
    <property type="component" value="Unassembled WGS sequence"/>
</dbReference>
<dbReference type="Gene3D" id="1.10.287.130">
    <property type="match status" value="1"/>
</dbReference>
<accession>A0AAE3ICP1</accession>
<dbReference type="GO" id="GO:0006355">
    <property type="term" value="P:regulation of DNA-templated transcription"/>
    <property type="evidence" value="ECO:0007669"/>
    <property type="project" value="InterPro"/>
</dbReference>
<evidence type="ECO:0000259" key="2">
    <source>
        <dbReference type="PROSITE" id="PS50112"/>
    </source>
</evidence>
<feature type="domain" description="Histidine kinase" evidence="1">
    <location>
        <begin position="269"/>
        <end position="473"/>
    </location>
</feature>
<dbReference type="SUPFAM" id="SSF47384">
    <property type="entry name" value="Homodimeric domain of signal transducing histidine kinase"/>
    <property type="match status" value="1"/>
</dbReference>
<feature type="domain" description="PAC" evidence="3">
    <location>
        <begin position="214"/>
        <end position="265"/>
    </location>
</feature>
<evidence type="ECO:0000259" key="3">
    <source>
        <dbReference type="PROSITE" id="PS50113"/>
    </source>
</evidence>
<dbReference type="PROSITE" id="PS50112">
    <property type="entry name" value="PAS"/>
    <property type="match status" value="2"/>
</dbReference>
<keyword evidence="6" id="KW-1185">Reference proteome</keyword>
<dbReference type="Pfam" id="PF00989">
    <property type="entry name" value="PAS"/>
    <property type="match status" value="1"/>
</dbReference>
<dbReference type="RefSeq" id="WP_315909459.1">
    <property type="nucleotide sequence ID" value="NZ_JAOPKC010000014.1"/>
</dbReference>
<feature type="domain" description="PAS" evidence="2">
    <location>
        <begin position="144"/>
        <end position="189"/>
    </location>
</feature>
<dbReference type="InterPro" id="IPR035965">
    <property type="entry name" value="PAS-like_dom_sf"/>
</dbReference>
<dbReference type="SMART" id="SM00388">
    <property type="entry name" value="HisKA"/>
    <property type="match status" value="1"/>
</dbReference>
<dbReference type="PROSITE" id="PS50113">
    <property type="entry name" value="PAC"/>
    <property type="match status" value="1"/>
</dbReference>
<evidence type="ECO:0000313" key="7">
    <source>
        <dbReference type="Proteomes" id="UP001209746"/>
    </source>
</evidence>
<dbReference type="CDD" id="cd00130">
    <property type="entry name" value="PAS"/>
    <property type="match status" value="2"/>
</dbReference>
<dbReference type="PANTHER" id="PTHR44757">
    <property type="entry name" value="DIGUANYLATE CYCLASE DGCP"/>
    <property type="match status" value="1"/>
</dbReference>
<evidence type="ECO:0000313" key="4">
    <source>
        <dbReference type="EMBL" id="MCU4718705.1"/>
    </source>
</evidence>
<comment type="caution">
    <text evidence="5">The sequence shown here is derived from an EMBL/GenBank/DDBJ whole genome shotgun (WGS) entry which is preliminary data.</text>
</comment>
<proteinExistence type="predicted"/>
<dbReference type="SUPFAM" id="SSF55785">
    <property type="entry name" value="PYP-like sensor domain (PAS domain)"/>
    <property type="match status" value="2"/>
</dbReference>